<keyword evidence="6 12" id="KW-0819">tRNA processing</keyword>
<dbReference type="GO" id="GO:0017150">
    <property type="term" value="F:tRNA dihydrouridine synthase activity"/>
    <property type="evidence" value="ECO:0007669"/>
    <property type="project" value="UniProtKB-UniRule"/>
</dbReference>
<reference evidence="17 18" key="1">
    <citation type="submission" date="2015-07" db="EMBL/GenBank/DDBJ databases">
        <authorList>
            <person name="Noorani M."/>
        </authorList>
    </citation>
    <scope>NUCLEOTIDE SEQUENCE [LARGE SCALE GENOMIC DNA]</scope>
    <source>
        <strain evidence="17">LMG730</strain>
    </source>
</reference>
<accession>A0A0K2ZJZ7</accession>
<dbReference type="HAMAP" id="MF_02042">
    <property type="entry name" value="DusB_subfam"/>
    <property type="match status" value="1"/>
</dbReference>
<evidence type="ECO:0000256" key="7">
    <source>
        <dbReference type="ARBA" id="ARBA00022857"/>
    </source>
</evidence>
<dbReference type="InterPro" id="IPR018517">
    <property type="entry name" value="tRNA_hU_synthase_CS"/>
</dbReference>
<proteinExistence type="inferred from homology"/>
<feature type="domain" description="DUS-like FMN-binding" evidence="16">
    <location>
        <begin position="13"/>
        <end position="316"/>
    </location>
</feature>
<evidence type="ECO:0000256" key="8">
    <source>
        <dbReference type="ARBA" id="ARBA00022884"/>
    </source>
</evidence>
<feature type="binding site" evidence="12 15">
    <location>
        <begin position="224"/>
        <end position="225"/>
    </location>
    <ligand>
        <name>FMN</name>
        <dbReference type="ChEBI" id="CHEBI:58210"/>
    </ligand>
</feature>
<dbReference type="GO" id="GO:0000049">
    <property type="term" value="F:tRNA binding"/>
    <property type="evidence" value="ECO:0007669"/>
    <property type="project" value="UniProtKB-UniRule"/>
</dbReference>
<evidence type="ECO:0000256" key="1">
    <source>
        <dbReference type="ARBA" id="ARBA00001917"/>
    </source>
</evidence>
<keyword evidence="3 12" id="KW-0820">tRNA-binding</keyword>
<dbReference type="NCBIfam" id="TIGR00737">
    <property type="entry name" value="nifR3_yhdG"/>
    <property type="match status" value="1"/>
</dbReference>
<feature type="binding site" evidence="15">
    <location>
        <position position="169"/>
    </location>
    <ligand>
        <name>FMN</name>
        <dbReference type="ChEBI" id="CHEBI:58210"/>
    </ligand>
</feature>
<dbReference type="PROSITE" id="PS01136">
    <property type="entry name" value="UPF0034"/>
    <property type="match status" value="1"/>
</dbReference>
<evidence type="ECO:0000256" key="6">
    <source>
        <dbReference type="ARBA" id="ARBA00022694"/>
    </source>
</evidence>
<comment type="function">
    <text evidence="2 12 13">Catalyzes the synthesis of 5,6-dihydrouridine (D), a modified base found in the D-loop of most tRNAs, via the reduction of the C5-C6 double bond in target uridines.</text>
</comment>
<name>A0A0K2ZJZ7_9XANT</name>
<keyword evidence="5 12" id="KW-0288">FMN</keyword>
<dbReference type="RefSeq" id="WP_053837709.1">
    <property type="nucleotide sequence ID" value="NZ_CP076251.1"/>
</dbReference>
<keyword evidence="4 12" id="KW-0285">Flavoprotein</keyword>
<protein>
    <recommendedName>
        <fullName evidence="12">tRNA-dihydrouridine synthase B</fullName>
        <ecNumber evidence="12">1.3.1.-</ecNumber>
    </recommendedName>
</protein>
<dbReference type="Gene3D" id="3.20.20.70">
    <property type="entry name" value="Aldolase class I"/>
    <property type="match status" value="1"/>
</dbReference>
<comment type="catalytic activity">
    <reaction evidence="11 12">
        <text>a 5,6-dihydrouridine in tRNA + NAD(+) = a uridine in tRNA + NADH + H(+)</text>
        <dbReference type="Rhea" id="RHEA:54452"/>
        <dbReference type="Rhea" id="RHEA-COMP:13339"/>
        <dbReference type="Rhea" id="RHEA-COMP:13887"/>
        <dbReference type="ChEBI" id="CHEBI:15378"/>
        <dbReference type="ChEBI" id="CHEBI:57540"/>
        <dbReference type="ChEBI" id="CHEBI:57945"/>
        <dbReference type="ChEBI" id="CHEBI:65315"/>
        <dbReference type="ChEBI" id="CHEBI:74443"/>
    </reaction>
</comment>
<comment type="similarity">
    <text evidence="13">Belongs to the dus family.</text>
</comment>
<feature type="binding site" evidence="12 15">
    <location>
        <begin position="16"/>
        <end position="18"/>
    </location>
    <ligand>
        <name>FMN</name>
        <dbReference type="ChEBI" id="CHEBI:58210"/>
    </ligand>
</feature>
<evidence type="ECO:0000256" key="9">
    <source>
        <dbReference type="ARBA" id="ARBA00023002"/>
    </source>
</evidence>
<dbReference type="PANTHER" id="PTHR45846:SF1">
    <property type="entry name" value="TRNA-DIHYDROURIDINE(47) SYNTHASE [NAD(P)(+)]-LIKE"/>
    <property type="match status" value="1"/>
</dbReference>
<evidence type="ECO:0000256" key="12">
    <source>
        <dbReference type="HAMAP-Rule" id="MF_02042"/>
    </source>
</evidence>
<dbReference type="Gene3D" id="1.10.1200.80">
    <property type="entry name" value="Putative flavin oxidoreducatase, domain 2"/>
    <property type="match status" value="1"/>
</dbReference>
<evidence type="ECO:0000256" key="14">
    <source>
        <dbReference type="PIRSR" id="PIRSR006621-1"/>
    </source>
</evidence>
<dbReference type="Proteomes" id="UP000045978">
    <property type="component" value="Unassembled WGS sequence"/>
</dbReference>
<evidence type="ECO:0000256" key="2">
    <source>
        <dbReference type="ARBA" id="ARBA00002790"/>
    </source>
</evidence>
<dbReference type="InterPro" id="IPR001269">
    <property type="entry name" value="DUS_fam"/>
</dbReference>
<dbReference type="EC" id="1.3.1.-" evidence="12"/>
<organism evidence="17 18">
    <name type="scientific">Xanthomonas graminis pv. phlei</name>
    <dbReference type="NCBI Taxonomy" id="487906"/>
    <lineage>
        <taxon>Bacteria</taxon>
        <taxon>Pseudomonadati</taxon>
        <taxon>Pseudomonadota</taxon>
        <taxon>Gammaproteobacteria</taxon>
        <taxon>Lysobacterales</taxon>
        <taxon>Lysobacteraceae</taxon>
        <taxon>Xanthomonas</taxon>
        <taxon>Xanthomonas translucens group</taxon>
        <taxon>Xanthomonas graminis</taxon>
    </lineage>
</organism>
<feature type="binding site" evidence="12 15">
    <location>
        <position position="139"/>
    </location>
    <ligand>
        <name>FMN</name>
        <dbReference type="ChEBI" id="CHEBI:58210"/>
    </ligand>
</feature>
<dbReference type="PANTHER" id="PTHR45846">
    <property type="entry name" value="TRNA-DIHYDROURIDINE(47) SYNTHASE [NAD(P)(+)]-LIKE"/>
    <property type="match status" value="1"/>
</dbReference>
<dbReference type="GO" id="GO:0010181">
    <property type="term" value="F:FMN binding"/>
    <property type="evidence" value="ECO:0007669"/>
    <property type="project" value="UniProtKB-UniRule"/>
</dbReference>
<dbReference type="Pfam" id="PF01207">
    <property type="entry name" value="Dus"/>
    <property type="match status" value="1"/>
</dbReference>
<evidence type="ECO:0000256" key="13">
    <source>
        <dbReference type="PIRNR" id="PIRNR006621"/>
    </source>
</evidence>
<evidence type="ECO:0000313" key="17">
    <source>
        <dbReference type="EMBL" id="CTP86081.1"/>
    </source>
</evidence>
<dbReference type="AlphaFoldDB" id="A0A0K2ZJZ7"/>
<evidence type="ECO:0000259" key="16">
    <source>
        <dbReference type="Pfam" id="PF01207"/>
    </source>
</evidence>
<evidence type="ECO:0000256" key="5">
    <source>
        <dbReference type="ARBA" id="ARBA00022643"/>
    </source>
</evidence>
<dbReference type="InterPro" id="IPR032887">
    <property type="entry name" value="DusB"/>
</dbReference>
<feature type="binding site" evidence="12 15">
    <location>
        <position position="70"/>
    </location>
    <ligand>
        <name>FMN</name>
        <dbReference type="ChEBI" id="CHEBI:58210"/>
    </ligand>
</feature>
<dbReference type="InterPro" id="IPR024036">
    <property type="entry name" value="tRNA-dHydroUridine_Synthase_C"/>
</dbReference>
<feature type="active site" description="Proton donor" evidence="12 14">
    <location>
        <position position="100"/>
    </location>
</feature>
<dbReference type="InterPro" id="IPR013785">
    <property type="entry name" value="Aldolase_TIM"/>
</dbReference>
<dbReference type="GO" id="GO:0050660">
    <property type="term" value="F:flavin adenine dinucleotide binding"/>
    <property type="evidence" value="ECO:0007669"/>
    <property type="project" value="InterPro"/>
</dbReference>
<keyword evidence="15" id="KW-0547">Nucleotide-binding</keyword>
<evidence type="ECO:0000256" key="11">
    <source>
        <dbReference type="ARBA" id="ARBA00048802"/>
    </source>
</evidence>
<feature type="binding site" evidence="12">
    <location>
        <begin position="200"/>
        <end position="202"/>
    </location>
    <ligand>
        <name>FMN</name>
        <dbReference type="ChEBI" id="CHEBI:58210"/>
    </ligand>
</feature>
<gene>
    <name evidence="12 17" type="primary">dusB</name>
    <name evidence="17" type="ORF">XTPLMG730_1344</name>
</gene>
<keyword evidence="7 12" id="KW-0521">NADP</keyword>
<dbReference type="SUPFAM" id="SSF51395">
    <property type="entry name" value="FMN-linked oxidoreductases"/>
    <property type="match status" value="1"/>
</dbReference>
<evidence type="ECO:0000313" key="18">
    <source>
        <dbReference type="Proteomes" id="UP000045978"/>
    </source>
</evidence>
<evidence type="ECO:0000256" key="3">
    <source>
        <dbReference type="ARBA" id="ARBA00022555"/>
    </source>
</evidence>
<comment type="cofactor">
    <cofactor evidence="1 12 13 15">
        <name>FMN</name>
        <dbReference type="ChEBI" id="CHEBI:58210"/>
    </cofactor>
</comment>
<comment type="similarity">
    <text evidence="12">Belongs to the Dus family. DusB subfamily.</text>
</comment>
<keyword evidence="9 12" id="KW-0560">Oxidoreductase</keyword>
<dbReference type="PIRSF" id="PIRSF006621">
    <property type="entry name" value="Dus"/>
    <property type="match status" value="1"/>
</dbReference>
<dbReference type="InterPro" id="IPR035587">
    <property type="entry name" value="DUS-like_FMN-bd"/>
</dbReference>
<evidence type="ECO:0000256" key="4">
    <source>
        <dbReference type="ARBA" id="ARBA00022630"/>
    </source>
</evidence>
<keyword evidence="8 12" id="KW-0694">RNA-binding</keyword>
<dbReference type="EMBL" id="CXOJ01000022">
    <property type="protein sequence ID" value="CTP86081.1"/>
    <property type="molecule type" value="Genomic_DNA"/>
</dbReference>
<comment type="catalytic activity">
    <reaction evidence="10 12">
        <text>a 5,6-dihydrouridine in tRNA + NADP(+) = a uridine in tRNA + NADPH + H(+)</text>
        <dbReference type="Rhea" id="RHEA:23624"/>
        <dbReference type="Rhea" id="RHEA-COMP:13339"/>
        <dbReference type="Rhea" id="RHEA-COMP:13887"/>
        <dbReference type="ChEBI" id="CHEBI:15378"/>
        <dbReference type="ChEBI" id="CHEBI:57783"/>
        <dbReference type="ChEBI" id="CHEBI:58349"/>
        <dbReference type="ChEBI" id="CHEBI:65315"/>
        <dbReference type="ChEBI" id="CHEBI:74443"/>
    </reaction>
</comment>
<evidence type="ECO:0000256" key="10">
    <source>
        <dbReference type="ARBA" id="ARBA00048205"/>
    </source>
</evidence>
<evidence type="ECO:0000256" key="15">
    <source>
        <dbReference type="PIRSR" id="PIRSR006621-2"/>
    </source>
</evidence>
<sequence>MRIGPYTIEPKVILAPMAGVTDKPFRLLCKRLGAGLAVSEMTISDPRLWQTRKSLQRMDHAGEPDPVSVQIAGTEPRQLAEAARYNADHGAQLIDINMGCPAKKVCNAWAGSALMRDEALVARILSAVVNASPVPVTLKIRTGWDCDHRNGPAIARIAQDCGIAALAVHGRTRDQHYSGQAEYATIAQIKAALRIPVIANGDIDSPHKAAQVLAATGADAVMVGRAAQGRPWIFGEIAHYLASGELLPAPSLPFVRNTLLGHLQALHAFYGEAQGVRIARKHLGWYAKDRPENAAFRAVVNRADSADAQLQLTTDYFDALIAGVPPALPAAA</sequence>
<dbReference type="CDD" id="cd02801">
    <property type="entry name" value="DUS_like_FMN"/>
    <property type="match status" value="1"/>
</dbReference>
<dbReference type="InterPro" id="IPR004652">
    <property type="entry name" value="DusB-like"/>
</dbReference>